<dbReference type="EMBL" id="CP146691">
    <property type="protein sequence ID" value="WWY22886.1"/>
    <property type="molecule type" value="Genomic_DNA"/>
</dbReference>
<sequence>MAYNSAHTGPEIDAAVQLLGQIQDARDSTSQDLIEVKGLSTQVKADAIQVSSDAQAVAEKAAQVASSSAAVEQARVQVVSATEAAEEAMGEAALSANSAQESQAAASVSEHAAAQSQLAAGLSEQVSAEHAAEATQAANQVAADRVAAQASAESAATSARNAEAVVTGGTASVTPNPGLIPLADSAGKIDADWLPESIARAGEVQAAADAAAEAVDTAAEAQSRTERFLLPSPEAPVVRDDGSPLQVGDRYFNAVDQEELIYTNDGWQANDSLQAIAELRGEISEGPIAHGVPRADSAGKINPDWLGGFFYDYSELRAYQGNSGRIVVTRPGLYGEFRSLGVIPGFIDTDGTYIVTVTGVVYERIHDGRINVHWFNCPLDGVTDGTAAFAKWTSQLKIGRALIPPGKYVVSEINFKTVGQSPTIGGLEVEATGATIVSECAVRADSCKRLTITGLEGFSTDLHLNGAWFAQMKDLKMRLLICGSARGTVFSDNYWNTFIGGQFQAIMTHQNSTAPSNKFDFINVALRGNASQGYAQAQDYAFRFVANQNVQSWTWHGGDISYHTVDILYADPANIADIEMLFDDTYLDSKYVRLKSRPKTRIRTDSHAANEMPYFAAISEVARGSSSGYRSDRAAGWKSDTGYNLVPNGDFYDVLPSYVGAGLPVGSANSSSITPKTGASFSGGIRGNYLNINQALTASNSVRIRPKALPTTARCSCVLVARNAASGSKTLRVSFSGLFFSATLTDSEWSTVNMTTGADIPAGTVSDIQIYTDDGTPFNIDICYAGVFVGETPMLFLPADRHQKLYGSVAWNPPSVGPGQQSPAQTVTVPGVSIGDFTDAAFTLPLGGAALKASVSAQDTVEVFLRNDTGSAIDLGAGTLRVRVEKASY</sequence>
<dbReference type="Proteomes" id="UP001375228">
    <property type="component" value="Chromosome"/>
</dbReference>
<evidence type="ECO:0000313" key="2">
    <source>
        <dbReference type="Proteomes" id="UP001375228"/>
    </source>
</evidence>
<keyword evidence="2" id="KW-1185">Reference proteome</keyword>
<protein>
    <submittedName>
        <fullName evidence="1">Uncharacterized protein</fullName>
    </submittedName>
</protein>
<organism evidence="1 2">
    <name type="scientific">Pseudomonas juntendi</name>
    <dbReference type="NCBI Taxonomy" id="2666183"/>
    <lineage>
        <taxon>Bacteria</taxon>
        <taxon>Pseudomonadati</taxon>
        <taxon>Pseudomonadota</taxon>
        <taxon>Gammaproteobacteria</taxon>
        <taxon>Pseudomonadales</taxon>
        <taxon>Pseudomonadaceae</taxon>
        <taxon>Pseudomonas</taxon>
    </lineage>
</organism>
<dbReference type="RefSeq" id="WP_338725088.1">
    <property type="nucleotide sequence ID" value="NZ_CP146690.1"/>
</dbReference>
<accession>A0ABZ2JHZ4</accession>
<gene>
    <name evidence="1" type="ORF">V9385_09890</name>
</gene>
<reference evidence="1 2" key="1">
    <citation type="submission" date="2024-03" db="EMBL/GenBank/DDBJ databases">
        <title>Pseudomonas juntendi.</title>
        <authorList>
            <person name="Liu Y."/>
        </authorList>
    </citation>
    <scope>NUCLEOTIDE SEQUENCE [LARGE SCALE GENOMIC DNA]</scope>
    <source>
        <strain evidence="1 2">L4046hy</strain>
    </source>
</reference>
<name>A0ABZ2JHZ4_9PSED</name>
<proteinExistence type="predicted"/>
<evidence type="ECO:0000313" key="1">
    <source>
        <dbReference type="EMBL" id="WWY22886.1"/>
    </source>
</evidence>